<dbReference type="AlphaFoldDB" id="A0A6A5QMN7"/>
<evidence type="ECO:0000313" key="2">
    <source>
        <dbReference type="Proteomes" id="UP000800096"/>
    </source>
</evidence>
<protein>
    <submittedName>
        <fullName evidence="1">Uncharacterized protein</fullName>
    </submittedName>
</protein>
<reference evidence="1" key="1">
    <citation type="journal article" date="2020" name="Stud. Mycol.">
        <title>101 Dothideomycetes genomes: a test case for predicting lifestyles and emergence of pathogens.</title>
        <authorList>
            <person name="Haridas S."/>
            <person name="Albert R."/>
            <person name="Binder M."/>
            <person name="Bloem J."/>
            <person name="Labutti K."/>
            <person name="Salamov A."/>
            <person name="Andreopoulos B."/>
            <person name="Baker S."/>
            <person name="Barry K."/>
            <person name="Bills G."/>
            <person name="Bluhm B."/>
            <person name="Cannon C."/>
            <person name="Castanera R."/>
            <person name="Culley D."/>
            <person name="Daum C."/>
            <person name="Ezra D."/>
            <person name="Gonzalez J."/>
            <person name="Henrissat B."/>
            <person name="Kuo A."/>
            <person name="Liang C."/>
            <person name="Lipzen A."/>
            <person name="Lutzoni F."/>
            <person name="Magnuson J."/>
            <person name="Mondo S."/>
            <person name="Nolan M."/>
            <person name="Ohm R."/>
            <person name="Pangilinan J."/>
            <person name="Park H.-J."/>
            <person name="Ramirez L."/>
            <person name="Alfaro M."/>
            <person name="Sun H."/>
            <person name="Tritt A."/>
            <person name="Yoshinaga Y."/>
            <person name="Zwiers L.-H."/>
            <person name="Turgeon B."/>
            <person name="Goodwin S."/>
            <person name="Spatafora J."/>
            <person name="Crous P."/>
            <person name="Grigoriev I."/>
        </authorList>
    </citation>
    <scope>NUCLEOTIDE SEQUENCE</scope>
    <source>
        <strain evidence="1">HMLAC05119</strain>
    </source>
</reference>
<gene>
    <name evidence="1" type="ORF">BDU57DRAFT_448864</name>
</gene>
<dbReference type="OrthoDB" id="4932428at2759"/>
<evidence type="ECO:0000313" key="1">
    <source>
        <dbReference type="EMBL" id="KAF1916905.1"/>
    </source>
</evidence>
<sequence>RTRQVNTLVEPRRVEKAIALLVGLAETNKLLGHTTVYVDLRGLLTELRGLTKKYPFRNKFLITSGQLVPNYTRYQASQPMMWGRHRPSADQISQLTDAFMTE</sequence>
<organism evidence="1 2">
    <name type="scientific">Ampelomyces quisqualis</name>
    <name type="common">Powdery mildew agent</name>
    <dbReference type="NCBI Taxonomy" id="50730"/>
    <lineage>
        <taxon>Eukaryota</taxon>
        <taxon>Fungi</taxon>
        <taxon>Dikarya</taxon>
        <taxon>Ascomycota</taxon>
        <taxon>Pezizomycotina</taxon>
        <taxon>Dothideomycetes</taxon>
        <taxon>Pleosporomycetidae</taxon>
        <taxon>Pleosporales</taxon>
        <taxon>Pleosporineae</taxon>
        <taxon>Phaeosphaeriaceae</taxon>
        <taxon>Ampelomyces</taxon>
    </lineage>
</organism>
<name>A0A6A5QMN7_AMPQU</name>
<dbReference type="EMBL" id="ML979135">
    <property type="protein sequence ID" value="KAF1916905.1"/>
    <property type="molecule type" value="Genomic_DNA"/>
</dbReference>
<accession>A0A6A5QMN7</accession>
<keyword evidence="2" id="KW-1185">Reference proteome</keyword>
<feature type="non-terminal residue" evidence="1">
    <location>
        <position position="1"/>
    </location>
</feature>
<dbReference type="Proteomes" id="UP000800096">
    <property type="component" value="Unassembled WGS sequence"/>
</dbReference>
<proteinExistence type="predicted"/>